<organism evidence="2 3">
    <name type="scientific">Kribbella deserti</name>
    <dbReference type="NCBI Taxonomy" id="1926257"/>
    <lineage>
        <taxon>Bacteria</taxon>
        <taxon>Bacillati</taxon>
        <taxon>Actinomycetota</taxon>
        <taxon>Actinomycetes</taxon>
        <taxon>Propionibacteriales</taxon>
        <taxon>Kribbellaceae</taxon>
        <taxon>Kribbella</taxon>
    </lineage>
</organism>
<feature type="domain" description="N-acetyltransferase" evidence="1">
    <location>
        <begin position="97"/>
        <end position="224"/>
    </location>
</feature>
<dbReference type="InterPro" id="IPR016181">
    <property type="entry name" value="Acyl_CoA_acyltransferase"/>
</dbReference>
<gene>
    <name evidence="2" type="ORF">ACFFGN_29125</name>
</gene>
<dbReference type="Gene3D" id="3.40.630.30">
    <property type="match status" value="1"/>
</dbReference>
<dbReference type="PROSITE" id="PS51186">
    <property type="entry name" value="GNAT"/>
    <property type="match status" value="1"/>
</dbReference>
<evidence type="ECO:0000313" key="2">
    <source>
        <dbReference type="EMBL" id="MFC0628167.1"/>
    </source>
</evidence>
<proteinExistence type="predicted"/>
<keyword evidence="3" id="KW-1185">Reference proteome</keyword>
<sequence>MTSQPASPPAALAAILRGVERGVFPAPDLSVTVIPAPFERDTCVIGLTAHIVVAADVDPAWVHRQLPPGDLSAPLNPPFLEALSKLTGRAVNAIDAMLLAPALTDAAERAELTAGLTELTDHDHPRVRRAWQYRDNVRVYVDADGGLVLTGYGLAGRLECALEVPESSRGKGHGRRLAKTARALAPTDSHVWAQVTPGNAASFRAFLAAGYLPVGSEALLTAMT</sequence>
<evidence type="ECO:0000259" key="1">
    <source>
        <dbReference type="PROSITE" id="PS51186"/>
    </source>
</evidence>
<dbReference type="SUPFAM" id="SSF55729">
    <property type="entry name" value="Acyl-CoA N-acyltransferases (Nat)"/>
    <property type="match status" value="1"/>
</dbReference>
<comment type="caution">
    <text evidence="2">The sequence shown here is derived from an EMBL/GenBank/DDBJ whole genome shotgun (WGS) entry which is preliminary data.</text>
</comment>
<name>A0ABV6QU49_9ACTN</name>
<dbReference type="RefSeq" id="WP_380053869.1">
    <property type="nucleotide sequence ID" value="NZ_JBHLTC010000037.1"/>
</dbReference>
<dbReference type="InterPro" id="IPR000182">
    <property type="entry name" value="GNAT_dom"/>
</dbReference>
<reference evidence="2 3" key="1">
    <citation type="submission" date="2024-09" db="EMBL/GenBank/DDBJ databases">
        <authorList>
            <person name="Sun Q."/>
            <person name="Mori K."/>
        </authorList>
    </citation>
    <scope>NUCLEOTIDE SEQUENCE [LARGE SCALE GENOMIC DNA]</scope>
    <source>
        <strain evidence="2 3">CGMCC 1.15906</strain>
    </source>
</reference>
<protein>
    <submittedName>
        <fullName evidence="2">GNAT family N-acetyltransferase</fullName>
    </submittedName>
</protein>
<dbReference type="Proteomes" id="UP001589890">
    <property type="component" value="Unassembled WGS sequence"/>
</dbReference>
<dbReference type="EMBL" id="JBHLTC010000037">
    <property type="protein sequence ID" value="MFC0628167.1"/>
    <property type="molecule type" value="Genomic_DNA"/>
</dbReference>
<evidence type="ECO:0000313" key="3">
    <source>
        <dbReference type="Proteomes" id="UP001589890"/>
    </source>
</evidence>
<accession>A0ABV6QU49</accession>